<sequence>MGLLRSVATAAASVLLLSLPTTSPSVAVASTGVDRVHRVAIRVVYRAFCPACQWFIGNPLLELVRAEDYRAIVNLTLVPVGGMRETKQGELACEAGPLECTGHRWQVCVLDRNRDDIVKYIALLACIEGDESGKEGDWPTKMKHCVTDEEHVRIDECYKNRSMDLLLKLVREKRPGSSPWLPHTAVNENVLGSATEGVSLKMLKTSICLAYAGPASFYPVGCEKLVGRQKRIVSEDTTTHNKNQYMVTAETTSEAIPAPVKNVENTVVEEPVIADGGDSVVADAKEEGRAIALLAHTSATTKVADSAVADMKEEGRVIAASAHTSATTKAGKVVVDMYWRALCLGCVSFITRPLLSLVRDKEFQEIIDFRPVPAAGTSYDAKGKFVCTSGNLECQGHKWLSCAVEEFPQIGELVEHIACMESKDNSGMTWKFIIHRCFEGEAQTKMQSCYDVKSDELLRKNVAKKQALHVPWVPYVLINGIPLGSSTHGVGLKQLTDAVCRAYTGPENLPAACLSNRLRNEAEAKLPAEGDVVKPCPPKRINSGDTRAQHEDAPGIGKPLPSEREAKAVKNYGAKVTGGRQADDGKSSATVTAIVLPGLCFVGLVVIARRLSRNHKKSA</sequence>
<keyword evidence="7" id="KW-1133">Transmembrane helix</keyword>
<feature type="region of interest" description="Disordered" evidence="6">
    <location>
        <begin position="530"/>
        <end position="564"/>
    </location>
</feature>
<keyword evidence="10" id="KW-1185">Reference proteome</keyword>
<evidence type="ECO:0000256" key="2">
    <source>
        <dbReference type="ARBA" id="ARBA00005679"/>
    </source>
</evidence>
<keyword evidence="7" id="KW-0812">Transmembrane</keyword>
<evidence type="ECO:0000256" key="6">
    <source>
        <dbReference type="SAM" id="MobiDB-lite"/>
    </source>
</evidence>
<dbReference type="AlphaFoldDB" id="A0AAV0SWA7"/>
<feature type="signal peptide" evidence="8">
    <location>
        <begin position="1"/>
        <end position="27"/>
    </location>
</feature>
<evidence type="ECO:0000256" key="5">
    <source>
        <dbReference type="ARBA" id="ARBA00023180"/>
    </source>
</evidence>
<protein>
    <recommendedName>
        <fullName evidence="11">Gamma-interferon-inducible lysosomal thiol reductase</fullName>
    </recommendedName>
</protein>
<evidence type="ECO:0000256" key="4">
    <source>
        <dbReference type="ARBA" id="ARBA00022729"/>
    </source>
</evidence>
<evidence type="ECO:0000256" key="8">
    <source>
        <dbReference type="SAM" id="SignalP"/>
    </source>
</evidence>
<dbReference type="PANTHER" id="PTHR13234">
    <property type="entry name" value="GAMMA-INTERFERON INDUCIBLE LYSOSOMAL THIOL REDUCTASE GILT"/>
    <property type="match status" value="1"/>
</dbReference>
<comment type="similarity">
    <text evidence="2">Belongs to the GILT family.</text>
</comment>
<proteinExistence type="inferred from homology"/>
<keyword evidence="4 8" id="KW-0732">Signal</keyword>
<evidence type="ECO:0000313" key="9">
    <source>
        <dbReference type="EMBL" id="CAI5709561.1"/>
    </source>
</evidence>
<dbReference type="EMBL" id="CANTFL010000034">
    <property type="protein sequence ID" value="CAI5709561.1"/>
    <property type="molecule type" value="Genomic_DNA"/>
</dbReference>
<dbReference type="PANTHER" id="PTHR13234:SF8">
    <property type="entry name" value="GAMMA-INTERFERON-INDUCIBLE LYSOSOMAL THIOL REDUCTASE"/>
    <property type="match status" value="1"/>
</dbReference>
<keyword evidence="3" id="KW-0964">Secreted</keyword>
<comment type="caution">
    <text evidence="9">The sequence shown here is derived from an EMBL/GenBank/DDBJ whole genome shotgun (WGS) entry which is preliminary data.</text>
</comment>
<accession>A0AAV0SWA7</accession>
<gene>
    <name evidence="9" type="ORF">HBR001_LOCUS300</name>
</gene>
<evidence type="ECO:0000256" key="7">
    <source>
        <dbReference type="SAM" id="Phobius"/>
    </source>
</evidence>
<dbReference type="Pfam" id="PF03227">
    <property type="entry name" value="GILT"/>
    <property type="match status" value="2"/>
</dbReference>
<evidence type="ECO:0000256" key="1">
    <source>
        <dbReference type="ARBA" id="ARBA00004613"/>
    </source>
</evidence>
<evidence type="ECO:0000313" key="10">
    <source>
        <dbReference type="Proteomes" id="UP001162031"/>
    </source>
</evidence>
<comment type="subcellular location">
    <subcellularLocation>
        <location evidence="1">Secreted</location>
    </subcellularLocation>
</comment>
<name>A0AAV0SWA7_HYABA</name>
<evidence type="ECO:0000256" key="3">
    <source>
        <dbReference type="ARBA" id="ARBA00022525"/>
    </source>
</evidence>
<keyword evidence="5" id="KW-0325">Glycoprotein</keyword>
<dbReference type="GO" id="GO:0005576">
    <property type="term" value="C:extracellular region"/>
    <property type="evidence" value="ECO:0007669"/>
    <property type="project" value="UniProtKB-SubCell"/>
</dbReference>
<organism evidence="9 10">
    <name type="scientific">Hyaloperonospora brassicae</name>
    <name type="common">Brassica downy mildew</name>
    <name type="synonym">Peronospora brassicae</name>
    <dbReference type="NCBI Taxonomy" id="162125"/>
    <lineage>
        <taxon>Eukaryota</taxon>
        <taxon>Sar</taxon>
        <taxon>Stramenopiles</taxon>
        <taxon>Oomycota</taxon>
        <taxon>Peronosporomycetes</taxon>
        <taxon>Peronosporales</taxon>
        <taxon>Peronosporaceae</taxon>
        <taxon>Hyaloperonospora</taxon>
    </lineage>
</organism>
<dbReference type="Proteomes" id="UP001162031">
    <property type="component" value="Unassembled WGS sequence"/>
</dbReference>
<dbReference type="GO" id="GO:0016671">
    <property type="term" value="F:oxidoreductase activity, acting on a sulfur group of donors, disulfide as acceptor"/>
    <property type="evidence" value="ECO:0007669"/>
    <property type="project" value="InterPro"/>
</dbReference>
<reference evidence="9" key="1">
    <citation type="submission" date="2022-12" db="EMBL/GenBank/DDBJ databases">
        <authorList>
            <person name="Webb A."/>
        </authorList>
    </citation>
    <scope>NUCLEOTIDE SEQUENCE</scope>
    <source>
        <strain evidence="9">Hp1</strain>
    </source>
</reference>
<evidence type="ECO:0008006" key="11">
    <source>
        <dbReference type="Google" id="ProtNLM"/>
    </source>
</evidence>
<dbReference type="InterPro" id="IPR004911">
    <property type="entry name" value="Interferon-induced_GILT"/>
</dbReference>
<keyword evidence="7" id="KW-0472">Membrane</keyword>
<feature type="transmembrane region" description="Helical" evidence="7">
    <location>
        <begin position="589"/>
        <end position="608"/>
    </location>
</feature>
<feature type="chain" id="PRO_5043807499" description="Gamma-interferon-inducible lysosomal thiol reductase" evidence="8">
    <location>
        <begin position="28"/>
        <end position="619"/>
    </location>
</feature>